<comment type="caution">
    <text evidence="5">The sequence shown here is derived from an EMBL/GenBank/DDBJ whole genome shotgun (WGS) entry which is preliminary data.</text>
</comment>
<evidence type="ECO:0000259" key="4">
    <source>
        <dbReference type="PROSITE" id="PS01031"/>
    </source>
</evidence>
<proteinExistence type="inferred from homology"/>
<keyword evidence="6" id="KW-1185">Reference proteome</keyword>
<dbReference type="PROSITE" id="PS01031">
    <property type="entry name" value="SHSP"/>
    <property type="match status" value="1"/>
</dbReference>
<dbReference type="AlphaFoldDB" id="A0A934WPD9"/>
<reference evidence="5" key="1">
    <citation type="journal article" date="2012" name="J. Microbiol. Biotechnol.">
        <title>Ramlibacter ginsenosidimutans sp. nov., with ginsenoside-converting activity.</title>
        <authorList>
            <person name="Wang L."/>
            <person name="An D.S."/>
            <person name="Kim S.G."/>
            <person name="Jin F.X."/>
            <person name="Kim S.C."/>
            <person name="Lee S.T."/>
            <person name="Im W.T."/>
        </authorList>
    </citation>
    <scope>NUCLEOTIDE SEQUENCE</scope>
    <source>
        <strain evidence="5">KACC 17527</strain>
    </source>
</reference>
<gene>
    <name evidence="5" type="ORF">JJB11_20845</name>
</gene>
<feature type="region of interest" description="Disordered" evidence="3">
    <location>
        <begin position="1"/>
        <end position="25"/>
    </location>
</feature>
<evidence type="ECO:0000256" key="1">
    <source>
        <dbReference type="PROSITE-ProRule" id="PRU00285"/>
    </source>
</evidence>
<evidence type="ECO:0000256" key="2">
    <source>
        <dbReference type="RuleBase" id="RU003616"/>
    </source>
</evidence>
<comment type="similarity">
    <text evidence="1 2">Belongs to the small heat shock protein (HSP20) family.</text>
</comment>
<dbReference type="Gene3D" id="2.60.40.790">
    <property type="match status" value="1"/>
</dbReference>
<dbReference type="InterPro" id="IPR008978">
    <property type="entry name" value="HSP20-like_chaperone"/>
</dbReference>
<name>A0A934WPD9_9BURK</name>
<dbReference type="InterPro" id="IPR031107">
    <property type="entry name" value="Small_HSP"/>
</dbReference>
<protein>
    <submittedName>
        <fullName evidence="5">Hsp20/alpha crystallin family protein</fullName>
    </submittedName>
</protein>
<evidence type="ECO:0000256" key="3">
    <source>
        <dbReference type="SAM" id="MobiDB-lite"/>
    </source>
</evidence>
<accession>A0A934WPD9</accession>
<dbReference type="CDD" id="cd06464">
    <property type="entry name" value="ACD_sHsps-like"/>
    <property type="match status" value="1"/>
</dbReference>
<sequence>MQTTSTSATARPDSGAQGQQQQQQRYVVPPVDVFETEAAITLLADLPGVRRDQLQVRVDGDNLVLEAVADTAGPEQMELVYGELQCPAFRRQFTLSRELDAARIEAQLRDGVLRLTIPKAEEARPRRIQVQAG</sequence>
<dbReference type="SUPFAM" id="SSF49764">
    <property type="entry name" value="HSP20-like chaperones"/>
    <property type="match status" value="1"/>
</dbReference>
<organism evidence="5 6">
    <name type="scientific">Ramlibacter ginsenosidimutans</name>
    <dbReference type="NCBI Taxonomy" id="502333"/>
    <lineage>
        <taxon>Bacteria</taxon>
        <taxon>Pseudomonadati</taxon>
        <taxon>Pseudomonadota</taxon>
        <taxon>Betaproteobacteria</taxon>
        <taxon>Burkholderiales</taxon>
        <taxon>Comamonadaceae</taxon>
        <taxon>Ramlibacter</taxon>
    </lineage>
</organism>
<evidence type="ECO:0000313" key="5">
    <source>
        <dbReference type="EMBL" id="MBK6008556.1"/>
    </source>
</evidence>
<dbReference type="EMBL" id="JAEPWM010000010">
    <property type="protein sequence ID" value="MBK6008556.1"/>
    <property type="molecule type" value="Genomic_DNA"/>
</dbReference>
<dbReference type="PANTHER" id="PTHR11527">
    <property type="entry name" value="HEAT-SHOCK PROTEIN 20 FAMILY MEMBER"/>
    <property type="match status" value="1"/>
</dbReference>
<dbReference type="InterPro" id="IPR002068">
    <property type="entry name" value="A-crystallin/Hsp20_dom"/>
</dbReference>
<evidence type="ECO:0000313" key="6">
    <source>
        <dbReference type="Proteomes" id="UP000630528"/>
    </source>
</evidence>
<feature type="domain" description="SHSP" evidence="4">
    <location>
        <begin position="22"/>
        <end position="133"/>
    </location>
</feature>
<dbReference type="Pfam" id="PF00011">
    <property type="entry name" value="HSP20"/>
    <property type="match status" value="1"/>
</dbReference>
<reference evidence="5" key="2">
    <citation type="submission" date="2021-01" db="EMBL/GenBank/DDBJ databases">
        <authorList>
            <person name="Kang M."/>
        </authorList>
    </citation>
    <scope>NUCLEOTIDE SEQUENCE</scope>
    <source>
        <strain evidence="5">KACC 17527</strain>
    </source>
</reference>
<dbReference type="Proteomes" id="UP000630528">
    <property type="component" value="Unassembled WGS sequence"/>
</dbReference>